<dbReference type="RefSeq" id="WP_049740836.1">
    <property type="nucleotide sequence ID" value="NZ_BJON01000004.1"/>
</dbReference>
<reference evidence="16 19" key="3">
    <citation type="submission" date="2019-06" db="EMBL/GenBank/DDBJ databases">
        <title>Whole genome shotgun sequence of Brevibacillus reuszeri NBRC 15719.</title>
        <authorList>
            <person name="Hosoyama A."/>
            <person name="Uohara A."/>
            <person name="Ohji S."/>
            <person name="Ichikawa N."/>
        </authorList>
    </citation>
    <scope>NUCLEOTIDE SEQUENCE [LARGE SCALE GENOMIC DNA]</scope>
    <source>
        <strain evidence="16 19">NBRC 15719</strain>
    </source>
</reference>
<comment type="cofactor">
    <cofactor evidence="1 14">
        <name>adenosylcob(III)alamin</name>
        <dbReference type="ChEBI" id="CHEBI:18408"/>
    </cofactor>
</comment>
<keyword evidence="6 14" id="KW-0460">Magnesium</keyword>
<comment type="catalytic activity">
    <reaction evidence="12 14">
        <text>2-methylpropanoyl-CoA = butanoyl-CoA</text>
        <dbReference type="Rhea" id="RHEA:13141"/>
        <dbReference type="ChEBI" id="CHEBI:57338"/>
        <dbReference type="ChEBI" id="CHEBI:57371"/>
        <dbReference type="EC" id="5.4.99.13"/>
    </reaction>
</comment>
<evidence type="ECO:0000313" key="16">
    <source>
        <dbReference type="EMBL" id="GED67473.1"/>
    </source>
</evidence>
<dbReference type="GO" id="GO:0003924">
    <property type="term" value="F:GTPase activity"/>
    <property type="evidence" value="ECO:0007669"/>
    <property type="project" value="UniProtKB-UniRule"/>
</dbReference>
<dbReference type="GO" id="GO:0034784">
    <property type="term" value="F:pivalyl-CoA mutase activity"/>
    <property type="evidence" value="ECO:0007669"/>
    <property type="project" value="InterPro"/>
</dbReference>
<feature type="binding site" evidence="14">
    <location>
        <position position="210"/>
    </location>
    <ligand>
        <name>Mg(2+)</name>
        <dbReference type="ChEBI" id="CHEBI:18420"/>
        <label>1</label>
        <note>catalytic</note>
    </ligand>
</feature>
<keyword evidence="4 14" id="KW-0547">Nucleotide-binding</keyword>
<evidence type="ECO:0000256" key="12">
    <source>
        <dbReference type="ARBA" id="ARBA00050252"/>
    </source>
</evidence>
<reference evidence="18" key="1">
    <citation type="submission" date="2015-07" db="EMBL/GenBank/DDBJ databases">
        <title>Genome sequencing project for genomic taxonomy and phylogenomics of Bacillus-like bacteria.</title>
        <authorList>
            <person name="Liu B."/>
            <person name="Wang J."/>
            <person name="Zhu Y."/>
            <person name="Liu G."/>
            <person name="Chen Q."/>
            <person name="Chen Z."/>
            <person name="Lan J."/>
            <person name="Che J."/>
            <person name="Ge C."/>
            <person name="Shi H."/>
            <person name="Pan Z."/>
            <person name="Liu X."/>
        </authorList>
    </citation>
    <scope>NUCLEOTIDE SEQUENCE [LARGE SCALE GENOMIC DNA]</scope>
    <source>
        <strain evidence="18">DSM 9887</strain>
    </source>
</reference>
<keyword evidence="2 14" id="KW-0846">Cobalamin</keyword>
<dbReference type="NCBIfam" id="TIGR00640">
    <property type="entry name" value="acid_CoA_mut_C"/>
    <property type="match status" value="1"/>
</dbReference>
<dbReference type="GO" id="GO:0006637">
    <property type="term" value="P:acyl-CoA metabolic process"/>
    <property type="evidence" value="ECO:0007669"/>
    <property type="project" value="UniProtKB-UniRule"/>
</dbReference>
<reference evidence="17" key="2">
    <citation type="submission" date="2015-07" db="EMBL/GenBank/DDBJ databases">
        <title>MeaNS - Measles Nucleotide Surveillance Program.</title>
        <authorList>
            <person name="Tran T."/>
            <person name="Druce J."/>
        </authorList>
    </citation>
    <scope>NUCLEOTIDE SEQUENCE</scope>
    <source>
        <strain evidence="17">DSM 9887</strain>
    </source>
</reference>
<dbReference type="AlphaFoldDB" id="A0A0K9YT11"/>
<feature type="binding site" evidence="14">
    <location>
        <position position="963"/>
    </location>
    <ligand>
        <name>GTP</name>
        <dbReference type="ChEBI" id="CHEBI:37565"/>
    </ligand>
</feature>
<dbReference type="PANTHER" id="PTHR43087">
    <property type="entry name" value="LYSINE/ARGININE/ORNITHINE TRANSPORT SYSTEM KINASE"/>
    <property type="match status" value="1"/>
</dbReference>
<dbReference type="HAMAP" id="MF_02050">
    <property type="entry name" value="IcmF"/>
    <property type="match status" value="1"/>
</dbReference>
<comment type="caution">
    <text evidence="14">Lacks conserved residue(s) required for the propagation of feature annotation.</text>
</comment>
<dbReference type="Gene3D" id="3.40.50.280">
    <property type="entry name" value="Cobalamin-binding domain"/>
    <property type="match status" value="1"/>
</dbReference>
<accession>A0A0K9YT11</accession>
<dbReference type="InterPro" id="IPR006099">
    <property type="entry name" value="MeMalonylCoA_mutase_a/b_cat"/>
</dbReference>
<feature type="binding site" evidence="14">
    <location>
        <position position="718"/>
    </location>
    <ligand>
        <name>substrate</name>
    </ligand>
</feature>
<keyword evidence="19" id="KW-1185">Reference proteome</keyword>
<dbReference type="InterPro" id="IPR052040">
    <property type="entry name" value="GTPase/Isobutyryl-CoA_mutase"/>
</dbReference>
<evidence type="ECO:0000259" key="15">
    <source>
        <dbReference type="PROSITE" id="PS51332"/>
    </source>
</evidence>
<feature type="binding site" evidence="14">
    <location>
        <position position="234"/>
    </location>
    <ligand>
        <name>Mg(2+)</name>
        <dbReference type="ChEBI" id="CHEBI:18420"/>
        <label>2</label>
    </ligand>
</feature>
<protein>
    <recommendedName>
        <fullName evidence="14">Fused isobutyryl-CoA mutase</fullName>
    </recommendedName>
    <domain>
        <recommendedName>
            <fullName evidence="14">Isobutyryl-CoA mutase</fullName>
            <shortName evidence="14">ICM</shortName>
            <ecNumber evidence="14">5.4.99.13</ecNumber>
        </recommendedName>
    </domain>
    <domain>
        <recommendedName>
            <fullName evidence="14">P-loop GTPase</fullName>
            <ecNumber evidence="14">3.6.5.-</ecNumber>
        </recommendedName>
        <alternativeName>
            <fullName evidence="14">G-protein chaperone</fullName>
        </alternativeName>
    </domain>
</protein>
<feature type="binding site" evidence="14">
    <location>
        <position position="297"/>
    </location>
    <ligand>
        <name>Mg(2+)</name>
        <dbReference type="ChEBI" id="CHEBI:18420"/>
        <label>2</label>
    </ligand>
</feature>
<dbReference type="FunFam" id="3.40.50.280:FF:000005">
    <property type="entry name" value="Fused isobutyryl-CoA mutase"/>
    <property type="match status" value="1"/>
</dbReference>
<evidence type="ECO:0000256" key="2">
    <source>
        <dbReference type="ARBA" id="ARBA00022628"/>
    </source>
</evidence>
<dbReference type="PANTHER" id="PTHR43087:SF1">
    <property type="entry name" value="LAO_AO TRANSPORT SYSTEM ATPASE"/>
    <property type="match status" value="1"/>
</dbReference>
<evidence type="ECO:0000256" key="9">
    <source>
        <dbReference type="ARBA" id="ARBA00023235"/>
    </source>
</evidence>
<evidence type="ECO:0000256" key="5">
    <source>
        <dbReference type="ARBA" id="ARBA00022801"/>
    </source>
</evidence>
<keyword evidence="5 14" id="KW-0378">Hydrolase</keyword>
<dbReference type="GO" id="GO:0047727">
    <property type="term" value="F:isobutyryl-CoA mutase activity"/>
    <property type="evidence" value="ECO:0007669"/>
    <property type="project" value="UniProtKB-UniRule"/>
</dbReference>
<dbReference type="Proteomes" id="UP000319578">
    <property type="component" value="Unassembled WGS sequence"/>
</dbReference>
<evidence type="ECO:0000313" key="18">
    <source>
        <dbReference type="Proteomes" id="UP000036834"/>
    </source>
</evidence>
<dbReference type="EMBL" id="BJON01000004">
    <property type="protein sequence ID" value="GED67473.1"/>
    <property type="molecule type" value="Genomic_DNA"/>
</dbReference>
<dbReference type="CDD" id="cd02071">
    <property type="entry name" value="MM_CoA_mut_B12_BD"/>
    <property type="match status" value="1"/>
</dbReference>
<feature type="binding site" evidence="14">
    <location>
        <position position="811"/>
    </location>
    <ligand>
        <name>substrate</name>
    </ligand>
</feature>
<feature type="domain" description="B12-binding" evidence="15">
    <location>
        <begin position="11"/>
        <end position="149"/>
    </location>
</feature>
<dbReference type="SUPFAM" id="SSF51703">
    <property type="entry name" value="Cobalamin (vitamin B12)-dependent enzymes"/>
    <property type="match status" value="1"/>
</dbReference>
<dbReference type="PROSITE" id="PS51332">
    <property type="entry name" value="B12_BINDING"/>
    <property type="match status" value="1"/>
</dbReference>
<feature type="binding site" evidence="14">
    <location>
        <position position="251"/>
    </location>
    <ligand>
        <name>GTP</name>
        <dbReference type="ChEBI" id="CHEBI:37565"/>
    </ligand>
</feature>
<evidence type="ECO:0000256" key="10">
    <source>
        <dbReference type="ARBA" id="ARBA00023268"/>
    </source>
</evidence>
<evidence type="ECO:0000256" key="6">
    <source>
        <dbReference type="ARBA" id="ARBA00022842"/>
    </source>
</evidence>
<dbReference type="Pfam" id="PF02310">
    <property type="entry name" value="B12-binding"/>
    <property type="match status" value="1"/>
</dbReference>
<dbReference type="InterPro" id="IPR036724">
    <property type="entry name" value="Cobalamin-bd_sf"/>
</dbReference>
<keyword evidence="3 14" id="KW-0479">Metal-binding</keyword>
<comment type="cofactor">
    <cofactor evidence="14">
        <name>Mg(2+)</name>
        <dbReference type="ChEBI" id="CHEBI:18420"/>
    </cofactor>
</comment>
<comment type="catalytic activity">
    <reaction evidence="14">
        <text>GTP + H2O = GDP + phosphate + H(+)</text>
        <dbReference type="Rhea" id="RHEA:19669"/>
        <dbReference type="ChEBI" id="CHEBI:15377"/>
        <dbReference type="ChEBI" id="CHEBI:15378"/>
        <dbReference type="ChEBI" id="CHEBI:37565"/>
        <dbReference type="ChEBI" id="CHEBI:43474"/>
        <dbReference type="ChEBI" id="CHEBI:58189"/>
    </reaction>
</comment>
<evidence type="ECO:0000313" key="19">
    <source>
        <dbReference type="Proteomes" id="UP000319578"/>
    </source>
</evidence>
<feature type="binding site" evidence="14">
    <location>
        <position position="235"/>
    </location>
    <ligand>
        <name>Mg(2+)</name>
        <dbReference type="ChEBI" id="CHEBI:18420"/>
        <label>2</label>
    </ligand>
</feature>
<keyword evidence="9 14" id="KW-0413">Isomerase</keyword>
<comment type="domain">
    <text evidence="14">Is composed of four functional domains: the N-terminal 5'-deoxyadenosylcobalamin binding region that is homologous to the small subunit of ICM (IcmB), a middle P-loop GTPase domain (MeaI) that likely acts as a chaperone for ICM, a structured linker region involved in dimer formation, and a C-terminal part that is homologous to the large substrate-binding subunit of ICM (IcmA).</text>
</comment>
<keyword evidence="8 14" id="KW-0143">Chaperone</keyword>
<dbReference type="EMBL" id="LGIQ01000009">
    <property type="protein sequence ID" value="KNB71792.1"/>
    <property type="molecule type" value="Genomic_DNA"/>
</dbReference>
<feature type="binding site" evidence="14">
    <location>
        <position position="577"/>
    </location>
    <ligand>
        <name>substrate</name>
    </ligand>
</feature>
<dbReference type="InterPro" id="IPR027417">
    <property type="entry name" value="P-loop_NTPase"/>
</dbReference>
<name>A0A0K9YT11_9BACL</name>
<feature type="binding site" description="axial binding residue" evidence="14">
    <location>
        <position position="24"/>
    </location>
    <ligand>
        <name>adenosylcob(III)alamin</name>
        <dbReference type="ChEBI" id="CHEBI:18408"/>
    </ligand>
    <ligandPart>
        <name>Co</name>
        <dbReference type="ChEBI" id="CHEBI:27638"/>
    </ligandPart>
</feature>
<evidence type="ECO:0000256" key="8">
    <source>
        <dbReference type="ARBA" id="ARBA00023186"/>
    </source>
</evidence>
<dbReference type="OrthoDB" id="9762378at2"/>
<dbReference type="GO" id="GO:0031419">
    <property type="term" value="F:cobalamin binding"/>
    <property type="evidence" value="ECO:0007669"/>
    <property type="project" value="UniProtKB-UniRule"/>
</dbReference>
<dbReference type="EC" id="3.6.5.-" evidence="14"/>
<dbReference type="PATRIC" id="fig|54915.3.peg.3918"/>
<dbReference type="InterPro" id="IPR016176">
    <property type="entry name" value="Cbl-dep_enz_cat"/>
</dbReference>
<dbReference type="Gene3D" id="3.20.20.240">
    <property type="entry name" value="Methylmalonyl-CoA mutase"/>
    <property type="match status" value="1"/>
</dbReference>
<dbReference type="Gene3D" id="3.40.50.300">
    <property type="entry name" value="P-loop containing nucleotide triphosphate hydrolases"/>
    <property type="match status" value="1"/>
</dbReference>
<evidence type="ECO:0000313" key="17">
    <source>
        <dbReference type="EMBL" id="KNB71792.1"/>
    </source>
</evidence>
<feature type="binding site" evidence="14">
    <location>
        <position position="846"/>
    </location>
    <ligand>
        <name>substrate</name>
    </ligand>
</feature>
<comment type="function">
    <text evidence="14">Catalyzes the reversible interconversion of isobutyryl-CoA and n-butyryl-CoA, using radical chemistry. Also exhibits GTPase activity, associated with its G-protein domain (MeaI) that functions as a chaperone that assists cofactor delivery and proper holo-enzyme assembly.</text>
</comment>
<dbReference type="Pfam" id="PF03308">
    <property type="entry name" value="MeaB"/>
    <property type="match status" value="1"/>
</dbReference>
<evidence type="ECO:0000256" key="14">
    <source>
        <dbReference type="HAMAP-Rule" id="MF_02050"/>
    </source>
</evidence>
<dbReference type="InterPro" id="IPR006159">
    <property type="entry name" value="Acid_CoA_mut_C"/>
</dbReference>
<dbReference type="GO" id="GO:0000287">
    <property type="term" value="F:magnesium ion binding"/>
    <property type="evidence" value="ECO:0007669"/>
    <property type="project" value="UniProtKB-UniRule"/>
</dbReference>
<sequence>METEVYRPQNKVRFVTAASLYDGHDASINIMRRILQSSGVEVIHLGHNRSVDDIVTAAVQEDVQGIAISSYQGGHVEYFKYVIDLLRERGAEHIRVFGGGGGVIVPREIRELEEYGVCKIYSPDDGRHLGLQGMINDMIQRSDFPTVKQLGEEVAGLHEQNHKAIAQLISVAEYAVDAKEWAEPLNSSLSEPEATIPVLGITGTGGAGKSSLTDELVRRFVRTYADKTVAILSIDPSKQKSGGALLGDRIRMNANNTPRVYMRSLATRKSGMELSAAVKDAIRVARAAHFDLIIVETSGIGQGDAQVTEVCDVSMYVMTSEFGAPSQLEKIDMLDFADLIAINKFERKGSEDALREVRKQYRRNHQLFELPDEKVPVYGTIASQFNDPGTNVLFAALMHRIVEKTGIDWAVDGLDTTPVKIHKTSLIPTERINYLQEIANTVRQYRQYTEEQSAIARKLFQLHGAKETLLASGDSAASEVALVLDRQITLFEEKLHPECKHILENWPKLKAAYKQDQLVTKIRDKEIVTKLFTESLSGTRITKVAFPDYEDWGELLKWTMKENVPGEFPYTAGVFPFKREGEDPKRQFAGEGTPERTNRRFHFLSQNDEAKRLSTAFDSVTLYGEDPDYRPDIYGKIGTSGVSICTLDDMKKLYAGFDLCAPSTSVSMTINGPAPMILAMFMNTAIEQQIEAFVQREGRQPTEEESAKIKAYTLSTVRGTVQADILKEDQGQNTCIFSTEFALRMMGDIQQYFIDNKVRNYYSVSISGYHIAEAGANPITQLAFTLSNGFTYVEYYLSRGMHIDDFAPNLSFFFSNGLDPEYTVIGRVARRIWATVMKNRYSGNDRSQKLKYHIQTSGRSLHAQEMDFNDIRTTLQALVAIYDNCNSLHTNAYDEAITTPTENSVRRAMAIQMIINKEMGLAKNENPLQGAFIIDELTDLVEEAVMQEFERISSRGGVLGAMETQYQRGKIQDESMYYEMKKHTGELPIIGVNTFINPNASEDDYEIELARATEDEKEQQIINLRAFQDVNRDKSQQALRKLQEVAMSGGNIFAELMETVKVASLGQISAALYEVGGQYRRNM</sequence>
<gene>
    <name evidence="14" type="primary">icmF</name>
    <name evidence="16" type="synonym">mcm</name>
    <name evidence="17" type="ORF">ADS79_23885</name>
    <name evidence="16" type="ORF">BRE01_11750</name>
</gene>
<feature type="binding site" evidence="14">
    <location>
        <position position="851"/>
    </location>
    <ligand>
        <name>substrate</name>
    </ligand>
</feature>
<feature type="binding site" evidence="14">
    <location>
        <position position="248"/>
    </location>
    <ligand>
        <name>Mg(2+)</name>
        <dbReference type="ChEBI" id="CHEBI:18420"/>
        <label>2</label>
    </ligand>
</feature>
<dbReference type="SUPFAM" id="SSF52540">
    <property type="entry name" value="P-loop containing nucleoside triphosphate hydrolases"/>
    <property type="match status" value="1"/>
</dbReference>
<keyword evidence="7 14" id="KW-0342">GTP-binding</keyword>
<dbReference type="Pfam" id="PF01642">
    <property type="entry name" value="MM_CoA_mutase"/>
    <property type="match status" value="2"/>
</dbReference>
<comment type="similarity">
    <text evidence="13 14">Belongs to the IcmF family.</text>
</comment>
<dbReference type="InterPro" id="IPR033669">
    <property type="entry name" value="IcmF"/>
</dbReference>
<dbReference type="STRING" id="54915.ADS79_23885"/>
<feature type="binding site" evidence="14">
    <location>
        <position position="1082"/>
    </location>
    <ligand>
        <name>GTP</name>
        <dbReference type="ChEBI" id="CHEBI:37565"/>
    </ligand>
</feature>
<feature type="binding site" evidence="14">
    <location>
        <position position="612"/>
    </location>
    <ligand>
        <name>substrate</name>
    </ligand>
</feature>
<feature type="binding site" evidence="14">
    <location>
        <begin position="206"/>
        <end position="211"/>
    </location>
    <ligand>
        <name>GTP</name>
        <dbReference type="ChEBI" id="CHEBI:37565"/>
    </ligand>
</feature>
<evidence type="ECO:0000256" key="11">
    <source>
        <dbReference type="ARBA" id="ARBA00023285"/>
    </source>
</evidence>
<dbReference type="Proteomes" id="UP000036834">
    <property type="component" value="Unassembled WGS sequence"/>
</dbReference>
<dbReference type="GO" id="GO:0005525">
    <property type="term" value="F:GTP binding"/>
    <property type="evidence" value="ECO:0007669"/>
    <property type="project" value="UniProtKB-UniRule"/>
</dbReference>
<feature type="binding site" evidence="14">
    <location>
        <position position="762"/>
    </location>
    <ligand>
        <name>substrate</name>
    </ligand>
</feature>
<comment type="caution">
    <text evidence="17">The sequence shown here is derived from an EMBL/GenBank/DDBJ whole genome shotgun (WGS) entry which is preliminary data.</text>
</comment>
<evidence type="ECO:0000256" key="4">
    <source>
        <dbReference type="ARBA" id="ARBA00022741"/>
    </source>
</evidence>
<proteinExistence type="inferred from homology"/>
<dbReference type="NCBIfam" id="NF045497">
    <property type="entry name" value="IsobCoAmut_IcmF"/>
    <property type="match status" value="1"/>
</dbReference>
<feature type="binding site" evidence="14">
    <location>
        <position position="296"/>
    </location>
    <ligand>
        <name>Mg(2+)</name>
        <dbReference type="ChEBI" id="CHEBI:18420"/>
        <label>1</label>
        <note>catalytic</note>
    </ligand>
</feature>
<comment type="subunit">
    <text evidence="14">Homodimer.</text>
</comment>
<evidence type="ECO:0000256" key="1">
    <source>
        <dbReference type="ARBA" id="ARBA00001922"/>
    </source>
</evidence>
<dbReference type="SUPFAM" id="SSF52242">
    <property type="entry name" value="Cobalamin (vitamin B12)-binding domain"/>
    <property type="match status" value="1"/>
</dbReference>
<feature type="binding site" evidence="14">
    <location>
        <position position="296"/>
    </location>
    <ligand>
        <name>Mg(2+)</name>
        <dbReference type="ChEBI" id="CHEBI:18420"/>
        <label>2</label>
    </ligand>
</feature>
<feature type="binding site" evidence="14">
    <location>
        <begin position="343"/>
        <end position="346"/>
    </location>
    <ligand>
        <name>GTP</name>
        <dbReference type="ChEBI" id="CHEBI:37565"/>
    </ligand>
</feature>
<evidence type="ECO:0000256" key="3">
    <source>
        <dbReference type="ARBA" id="ARBA00022723"/>
    </source>
</evidence>
<dbReference type="FunFam" id="3.20.20.240:FF:000003">
    <property type="entry name" value="Fused isobutyryl-CoA mutase"/>
    <property type="match status" value="1"/>
</dbReference>
<dbReference type="InterPro" id="IPR053439">
    <property type="entry name" value="IcmF/GTPase_domain"/>
</dbReference>
<keyword evidence="11 14" id="KW-0170">Cobalt</keyword>
<organism evidence="17 18">
    <name type="scientific">Brevibacillus reuszeri</name>
    <dbReference type="NCBI Taxonomy" id="54915"/>
    <lineage>
        <taxon>Bacteria</taxon>
        <taxon>Bacillati</taxon>
        <taxon>Bacillota</taxon>
        <taxon>Bacilli</taxon>
        <taxon>Bacillales</taxon>
        <taxon>Paenibacillaceae</taxon>
        <taxon>Brevibacillus</taxon>
    </lineage>
</organism>
<dbReference type="EC" id="5.4.99.13" evidence="14"/>
<evidence type="ECO:0000256" key="7">
    <source>
        <dbReference type="ARBA" id="ARBA00023134"/>
    </source>
</evidence>
<evidence type="ECO:0000256" key="13">
    <source>
        <dbReference type="ARBA" id="ARBA00061670"/>
    </source>
</evidence>
<keyword evidence="10 14" id="KW-0511">Multifunctional enzyme</keyword>
<dbReference type="InterPro" id="IPR006158">
    <property type="entry name" value="Cobalamin-bd"/>
</dbReference>
<feature type="binding site" evidence="14">
    <location>
        <position position="248"/>
    </location>
    <ligand>
        <name>Mg(2+)</name>
        <dbReference type="ChEBI" id="CHEBI:18420"/>
        <label>1</label>
        <note>catalytic</note>
    </ligand>
</feature>